<name>A0AAD6E049_9EURO</name>
<evidence type="ECO:0000313" key="2">
    <source>
        <dbReference type="EMBL" id="KAJ5598166.1"/>
    </source>
</evidence>
<proteinExistence type="predicted"/>
<gene>
    <name evidence="2" type="ORF">N7537_008250</name>
</gene>
<evidence type="ECO:0000313" key="3">
    <source>
        <dbReference type="Proteomes" id="UP001213799"/>
    </source>
</evidence>
<dbReference type="AlphaFoldDB" id="A0AAD6E049"/>
<dbReference type="SUPFAM" id="SSF51197">
    <property type="entry name" value="Clavaminate synthase-like"/>
    <property type="match status" value="1"/>
</dbReference>
<accession>A0AAD6E049</accession>
<sequence length="301" mass="34250">MHRTFRAIHTTRAVNARYLTQSTTRLRTSNLIPLIEVAEPDFASKASHLRAIYGALESKGVLQLQLGFSDEKSMYLRSLVFNLHQNHGHGLPITHSAERGWFWDVRPSPASSLSHGHQARSETIFCFDWHTDCSYEEHPPRYFALQVLQPDRCGGGTLSVLNVDRLLTLLSPFAQKWLSSHNYKIAVPPEFMKNVGEQHIVGNLLALKPGGKPGSQLRFRGDIMTPLTLNATKALDELKDILYRDGTQAESLHLTPQSLPKGSIIMMDNRRWLHSRNEVKDPNRHLRRVRWDARPFGHCNP</sequence>
<comment type="caution">
    <text evidence="2">The sequence shown here is derived from an EMBL/GenBank/DDBJ whole genome shotgun (WGS) entry which is preliminary data.</text>
</comment>
<dbReference type="GeneID" id="81589547"/>
<reference evidence="2" key="2">
    <citation type="submission" date="2023-01" db="EMBL/GenBank/DDBJ databases">
        <authorList>
            <person name="Petersen C."/>
        </authorList>
    </citation>
    <scope>NUCLEOTIDE SEQUENCE</scope>
    <source>
        <strain evidence="2">IBT 12815</strain>
    </source>
</reference>
<reference evidence="2" key="1">
    <citation type="journal article" date="2023" name="IMA Fungus">
        <title>Comparative genomic study of the Penicillium genus elucidates a diverse pangenome and 15 lateral gene transfer events.</title>
        <authorList>
            <person name="Petersen C."/>
            <person name="Sorensen T."/>
            <person name="Nielsen M.R."/>
            <person name="Sondergaard T.E."/>
            <person name="Sorensen J.L."/>
            <person name="Fitzpatrick D.A."/>
            <person name="Frisvad J.C."/>
            <person name="Nielsen K.L."/>
        </authorList>
    </citation>
    <scope>NUCLEOTIDE SEQUENCE</scope>
    <source>
        <strain evidence="2">IBT 12815</strain>
    </source>
</reference>
<dbReference type="InterPro" id="IPR042098">
    <property type="entry name" value="TauD-like_sf"/>
</dbReference>
<evidence type="ECO:0008006" key="4">
    <source>
        <dbReference type="Google" id="ProtNLM"/>
    </source>
</evidence>
<dbReference type="Proteomes" id="UP001213799">
    <property type="component" value="Unassembled WGS sequence"/>
</dbReference>
<keyword evidence="3" id="KW-1185">Reference proteome</keyword>
<keyword evidence="1" id="KW-0560">Oxidoreductase</keyword>
<evidence type="ECO:0000256" key="1">
    <source>
        <dbReference type="ARBA" id="ARBA00023002"/>
    </source>
</evidence>
<dbReference type="GO" id="GO:0016491">
    <property type="term" value="F:oxidoreductase activity"/>
    <property type="evidence" value="ECO:0007669"/>
    <property type="project" value="UniProtKB-KW"/>
</dbReference>
<organism evidence="2 3">
    <name type="scientific">Penicillium hordei</name>
    <dbReference type="NCBI Taxonomy" id="40994"/>
    <lineage>
        <taxon>Eukaryota</taxon>
        <taxon>Fungi</taxon>
        <taxon>Dikarya</taxon>
        <taxon>Ascomycota</taxon>
        <taxon>Pezizomycotina</taxon>
        <taxon>Eurotiomycetes</taxon>
        <taxon>Eurotiomycetidae</taxon>
        <taxon>Eurotiales</taxon>
        <taxon>Aspergillaceae</taxon>
        <taxon>Penicillium</taxon>
    </lineage>
</organism>
<protein>
    <recommendedName>
        <fullName evidence="4">TauD/TfdA-like domain-containing protein</fullName>
    </recommendedName>
</protein>
<dbReference type="RefSeq" id="XP_056751381.1">
    <property type="nucleotide sequence ID" value="XM_056899305.1"/>
</dbReference>
<dbReference type="Gene3D" id="3.60.130.10">
    <property type="entry name" value="Clavaminate synthase-like"/>
    <property type="match status" value="1"/>
</dbReference>
<dbReference type="EMBL" id="JAQJAE010000004">
    <property type="protein sequence ID" value="KAJ5598166.1"/>
    <property type="molecule type" value="Genomic_DNA"/>
</dbReference>